<dbReference type="RefSeq" id="WP_208810788.1">
    <property type="nucleotide sequence ID" value="NZ_WVUH01000003.1"/>
</dbReference>
<comment type="cofactor">
    <cofactor evidence="1">
        <name>pyridoxal 5'-phosphate</name>
        <dbReference type="ChEBI" id="CHEBI:597326"/>
    </cofactor>
</comment>
<dbReference type="PRINTS" id="PR01182">
    <property type="entry name" value="ORNDCRBXLASE"/>
</dbReference>
<evidence type="ECO:0000259" key="4">
    <source>
        <dbReference type="Pfam" id="PF02784"/>
    </source>
</evidence>
<dbReference type="InterPro" id="IPR029066">
    <property type="entry name" value="PLP-binding_barrel"/>
</dbReference>
<sequence length="427" mass="44539">MTPDALAGRYGTPLYGYDLAALRRAHDDLHRALPQPSTLYYSLKANPHPALVAALAARGCHAEVTSSGEVAAAVVAGVAPERILLTGPAKTGQTIGYALDCGVRRFSVDSPVDIARVDRAAGRYGTPVDCLLRVNADVGVPGMGLSMTGTPSQFGADAGWVTAAPGVFTGHRYARITGLHLYMGTNLPDEEVLLRQFGVAVTVARHLTAVLGDLDEIDLGGGFGAPYARAGDRPRFPTLAGRLADLLDRELPGWRDKAPRVSFESGRYLVGDCGTLVCTVLDRKDSKGETFTVLDAGINHLGGMAGLRRLPPLVPTVQPVDPGPVPAPAGDAGATARTSVVGPLCTPLDSLARAVPLPPVRVGQYVTVPNVGAYGLTASLLAFLGHPAPVEVVHDGDVVVDAGRLHLTRHPVPESTPAEPTDEGTRP</sequence>
<dbReference type="EMBL" id="WVUH01000003">
    <property type="protein sequence ID" value="MBO4204632.1"/>
    <property type="molecule type" value="Genomic_DNA"/>
</dbReference>
<name>A0ABS3VJC4_MICEH</name>
<dbReference type="SUPFAM" id="SSF51419">
    <property type="entry name" value="PLP-binding barrel"/>
    <property type="match status" value="1"/>
</dbReference>
<evidence type="ECO:0000256" key="1">
    <source>
        <dbReference type="ARBA" id="ARBA00001933"/>
    </source>
</evidence>
<dbReference type="Gene3D" id="2.40.37.10">
    <property type="entry name" value="Lyase, Ornithine Decarboxylase, Chain A, domain 1"/>
    <property type="match status" value="1"/>
</dbReference>
<dbReference type="PANTHER" id="PTHR43727">
    <property type="entry name" value="DIAMINOPIMELATE DECARBOXYLASE"/>
    <property type="match status" value="1"/>
</dbReference>
<dbReference type="SUPFAM" id="SSF50621">
    <property type="entry name" value="Alanine racemase C-terminal domain-like"/>
    <property type="match status" value="1"/>
</dbReference>
<dbReference type="PROSITE" id="PS00879">
    <property type="entry name" value="ODR_DC_2_2"/>
    <property type="match status" value="1"/>
</dbReference>
<reference evidence="5 6" key="1">
    <citation type="submission" date="2019-12" db="EMBL/GenBank/DDBJ databases">
        <title>Whole genome sequencing of endophytic Actinobacterium Micromonospora sp. MPMI6T.</title>
        <authorList>
            <person name="Evv R."/>
            <person name="Podile A.R."/>
        </authorList>
    </citation>
    <scope>NUCLEOTIDE SEQUENCE [LARGE SCALE GENOMIC DNA]</scope>
    <source>
        <strain evidence="5 6">MPMI6</strain>
    </source>
</reference>
<feature type="domain" description="Orn/DAP/Arg decarboxylase 2 N-terminal" evidence="4">
    <location>
        <begin position="20"/>
        <end position="270"/>
    </location>
</feature>
<dbReference type="InterPro" id="IPR022644">
    <property type="entry name" value="De-COase2_N"/>
</dbReference>
<evidence type="ECO:0000313" key="5">
    <source>
        <dbReference type="EMBL" id="MBO4204632.1"/>
    </source>
</evidence>
<evidence type="ECO:0000313" key="6">
    <source>
        <dbReference type="Proteomes" id="UP000823521"/>
    </source>
</evidence>
<keyword evidence="6" id="KW-1185">Reference proteome</keyword>
<keyword evidence="2" id="KW-0663">Pyridoxal phosphate</keyword>
<dbReference type="PANTHER" id="PTHR43727:SF2">
    <property type="entry name" value="GROUP IV DECARBOXYLASE"/>
    <property type="match status" value="1"/>
</dbReference>
<dbReference type="InterPro" id="IPR009006">
    <property type="entry name" value="Ala_racemase/Decarboxylase_C"/>
</dbReference>
<proteinExistence type="predicted"/>
<protein>
    <submittedName>
        <fullName evidence="5">Type III PLP-dependent enzyme</fullName>
    </submittedName>
</protein>
<dbReference type="Gene3D" id="3.20.20.10">
    <property type="entry name" value="Alanine racemase"/>
    <property type="match status" value="1"/>
</dbReference>
<dbReference type="InterPro" id="IPR022657">
    <property type="entry name" value="De-COase2_CS"/>
</dbReference>
<organism evidence="5 6">
    <name type="scientific">Micromonospora echinofusca</name>
    <dbReference type="NCBI Taxonomy" id="47858"/>
    <lineage>
        <taxon>Bacteria</taxon>
        <taxon>Bacillati</taxon>
        <taxon>Actinomycetota</taxon>
        <taxon>Actinomycetes</taxon>
        <taxon>Micromonosporales</taxon>
        <taxon>Micromonosporaceae</taxon>
        <taxon>Micromonospora</taxon>
    </lineage>
</organism>
<dbReference type="Proteomes" id="UP000823521">
    <property type="component" value="Unassembled WGS sequence"/>
</dbReference>
<evidence type="ECO:0000256" key="3">
    <source>
        <dbReference type="SAM" id="MobiDB-lite"/>
    </source>
</evidence>
<feature type="region of interest" description="Disordered" evidence="3">
    <location>
        <begin position="408"/>
        <end position="427"/>
    </location>
</feature>
<gene>
    <name evidence="5" type="ORF">GSF22_01190</name>
</gene>
<dbReference type="InterPro" id="IPR002433">
    <property type="entry name" value="Orn_de-COase"/>
</dbReference>
<dbReference type="PRINTS" id="PR01179">
    <property type="entry name" value="ODADCRBXLASE"/>
</dbReference>
<accession>A0ABS3VJC4</accession>
<dbReference type="Pfam" id="PF02784">
    <property type="entry name" value="Orn_Arg_deC_N"/>
    <property type="match status" value="1"/>
</dbReference>
<evidence type="ECO:0000256" key="2">
    <source>
        <dbReference type="ARBA" id="ARBA00022898"/>
    </source>
</evidence>
<dbReference type="InterPro" id="IPR000183">
    <property type="entry name" value="Orn/DAP/Arg_de-COase"/>
</dbReference>
<comment type="caution">
    <text evidence="5">The sequence shown here is derived from an EMBL/GenBank/DDBJ whole genome shotgun (WGS) entry which is preliminary data.</text>
</comment>